<protein>
    <submittedName>
        <fullName evidence="13">Zinc finger protein 560</fullName>
    </submittedName>
</protein>
<dbReference type="PANTHER" id="PTHR24384:SF189">
    <property type="entry name" value="C2H2-TYPE DOMAIN-CONTAINING PROTEIN-RELATED"/>
    <property type="match status" value="1"/>
</dbReference>
<comment type="caution">
    <text evidence="13">The sequence shown here is derived from an EMBL/GenBank/DDBJ whole genome shotgun (WGS) entry which is preliminary data.</text>
</comment>
<feature type="region of interest" description="Disordered" evidence="11">
    <location>
        <begin position="96"/>
        <end position="115"/>
    </location>
</feature>
<dbReference type="PANTHER" id="PTHR24384">
    <property type="entry name" value="FINGER PUTATIVE TRANSCRIPTION FACTOR FAMILY-RELATED"/>
    <property type="match status" value="1"/>
</dbReference>
<evidence type="ECO:0000313" key="13">
    <source>
        <dbReference type="EMBL" id="GFO25381.1"/>
    </source>
</evidence>
<evidence type="ECO:0000256" key="1">
    <source>
        <dbReference type="ARBA" id="ARBA00004123"/>
    </source>
</evidence>
<feature type="domain" description="C2H2-type" evidence="12">
    <location>
        <begin position="761"/>
        <end position="789"/>
    </location>
</feature>
<feature type="compositionally biased region" description="Basic and acidic residues" evidence="11">
    <location>
        <begin position="539"/>
        <end position="556"/>
    </location>
</feature>
<feature type="region of interest" description="Disordered" evidence="11">
    <location>
        <begin position="499"/>
        <end position="561"/>
    </location>
</feature>
<feature type="domain" description="C2H2-type" evidence="12">
    <location>
        <begin position="1068"/>
        <end position="1096"/>
    </location>
</feature>
<dbReference type="Pfam" id="PF13894">
    <property type="entry name" value="zf-C2H2_4"/>
    <property type="match status" value="1"/>
</dbReference>
<feature type="domain" description="C2H2-type" evidence="12">
    <location>
        <begin position="1097"/>
        <end position="1124"/>
    </location>
</feature>
<dbReference type="SMART" id="SM00355">
    <property type="entry name" value="ZnF_C2H2"/>
    <property type="match status" value="13"/>
</dbReference>
<feature type="region of interest" description="Disordered" evidence="11">
    <location>
        <begin position="260"/>
        <end position="347"/>
    </location>
</feature>
<dbReference type="Proteomes" id="UP000735302">
    <property type="component" value="Unassembled WGS sequence"/>
</dbReference>
<evidence type="ECO:0000256" key="10">
    <source>
        <dbReference type="PROSITE-ProRule" id="PRU00042"/>
    </source>
</evidence>
<feature type="region of interest" description="Disordered" evidence="11">
    <location>
        <begin position="611"/>
        <end position="635"/>
    </location>
</feature>
<dbReference type="Gene3D" id="3.30.160.60">
    <property type="entry name" value="Classic Zinc Finger"/>
    <property type="match status" value="8"/>
</dbReference>
<dbReference type="PROSITE" id="PS50157">
    <property type="entry name" value="ZINC_FINGER_C2H2_2"/>
    <property type="match status" value="9"/>
</dbReference>
<reference evidence="13 14" key="1">
    <citation type="journal article" date="2021" name="Elife">
        <title>Chloroplast acquisition without the gene transfer in kleptoplastic sea slugs, Plakobranchus ocellatus.</title>
        <authorList>
            <person name="Maeda T."/>
            <person name="Takahashi S."/>
            <person name="Yoshida T."/>
            <person name="Shimamura S."/>
            <person name="Takaki Y."/>
            <person name="Nagai Y."/>
            <person name="Toyoda A."/>
            <person name="Suzuki Y."/>
            <person name="Arimoto A."/>
            <person name="Ishii H."/>
            <person name="Satoh N."/>
            <person name="Nishiyama T."/>
            <person name="Hasebe M."/>
            <person name="Maruyama T."/>
            <person name="Minagawa J."/>
            <person name="Obokata J."/>
            <person name="Shigenobu S."/>
        </authorList>
    </citation>
    <scope>NUCLEOTIDE SEQUENCE [LARGE SCALE GENOMIC DNA]</scope>
</reference>
<dbReference type="GO" id="GO:0000978">
    <property type="term" value="F:RNA polymerase II cis-regulatory region sequence-specific DNA binding"/>
    <property type="evidence" value="ECO:0007669"/>
    <property type="project" value="TreeGrafter"/>
</dbReference>
<evidence type="ECO:0000256" key="9">
    <source>
        <dbReference type="ARBA" id="ARBA00023242"/>
    </source>
</evidence>
<keyword evidence="14" id="KW-1185">Reference proteome</keyword>
<feature type="domain" description="C2H2-type" evidence="12">
    <location>
        <begin position="947"/>
        <end position="974"/>
    </location>
</feature>
<feature type="domain" description="C2H2-type" evidence="12">
    <location>
        <begin position="918"/>
        <end position="945"/>
    </location>
</feature>
<dbReference type="InterPro" id="IPR050752">
    <property type="entry name" value="C2H2-ZF_domain"/>
</dbReference>
<feature type="compositionally biased region" description="Low complexity" evidence="11">
    <location>
        <begin position="463"/>
        <end position="480"/>
    </location>
</feature>
<accession>A0AAV4C1X9</accession>
<dbReference type="GO" id="GO:0008270">
    <property type="term" value="F:zinc ion binding"/>
    <property type="evidence" value="ECO:0007669"/>
    <property type="project" value="UniProtKB-KW"/>
</dbReference>
<dbReference type="AlphaFoldDB" id="A0AAV4C1X9"/>
<keyword evidence="4 10" id="KW-0863">Zinc-finger</keyword>
<dbReference type="PROSITE" id="PS00028">
    <property type="entry name" value="ZINC_FINGER_C2H2_1"/>
    <property type="match status" value="10"/>
</dbReference>
<dbReference type="EMBL" id="BLXT01005746">
    <property type="protein sequence ID" value="GFO25381.1"/>
    <property type="molecule type" value="Genomic_DNA"/>
</dbReference>
<keyword evidence="5" id="KW-0862">Zinc</keyword>
<sequence length="1193" mass="132625">MVLCGVTEILVAIGDSYWRCVSCHLHFSKLTSIDEHVRQKHGHSSSGKARHVPCSPKLSAVGAKQTSSVCSVSMETSPVSALSPVPAVVKINLDDPGGELSPDLRSESEPAVAQTSPIIPELSKSRESLQKNNLAFLKNQASNETNSCEKRIASLNQIVQSSSSERYSSLPFTEESHSISHITSDDRGESISLIKSKIDERSDCEEIEDLEEDGTVSKAMLASMLALLEKSLEMDDISSVFQNWESVSPEFLEQQLLNHSDLSDNLPDNGDGISDKEDDTADTVPAQLEPAADCKSLHVSDSPCVSKENDQERSATLDRKDPSPSASECTGDPHALPPPSLINAPDENSVHSVMENCSEFDDTELDEAFYEDIGVDFDEENASDRSVELNEASALKAVKSFMKFSSTQSKIFDLMSSLLYVENSGGFSEECTAPVIGDSECVGKKIVDISNQSLEAMRESKHVSSQSSLLSSSSKTNVSQHEQKNVMDLNLGEGEIFSHTSRSSSACPTKRKSPKLCSSSSSQKHKAKDSFNIKNRFKLNKEPTSEKSVQSKESADNGKQQFKHVDTIASLVNNQTNPSRTKRVCRKNDNVSNDIKTDCVRKCFAKQGHHKSVLSDGNNPVDSRDTEVKTNGPMKTKNVECRSVCNNAKSSSQGKTKEVENKKLNSAIDQVHGIQNTNDHLKIDSKKICSSAVAVNFEAYVPKLDSVFREQFVKNQPQSSSVLSITCNTSPEKLNLIIPSREQVKTPAAVLMSSRQQKTTFVCKVCDAKFSTSGALQRHMKINVAVGKPCVCKVCQKKFHCLSILTVHAYKCHQRLGNPVCVLCYVQCSNMKSLLQHVRKHQKVEAEKSGRLLPSSGKGRLRSKYFRCGKCSSILLNRKHVIKAHTCAISRMCKQCNIEFLKVATFKIHMAAHQGRMFECDICGEFFRNKINRNFHRLTHAGVKGNFLCQICGKQFADKSKLSKHVKIHTQIRKAKPLLTCTECNKVYKCRKSFRRHMAVTHLGVKDCEFECSYCRRQFGSSWQLRDHIAWHHLGEKPHHCYHCGKGFVCRPTLVRHIRREHTGSKPYKCRFCPEAFMEKKRLDIHEVKTHTFVFPFKCSVCNKGFVQRSCLRSHVLTHSKHRPHQCDICGHCFSKPCHLKRHMPTCLKKHCDPEKKLAVSTTLNTSVSSSSPQLAVVSLPIVVSAPIGINAS</sequence>
<feature type="domain" description="C2H2-type" evidence="12">
    <location>
        <begin position="979"/>
        <end position="1007"/>
    </location>
</feature>
<proteinExistence type="predicted"/>
<feature type="domain" description="C2H2-type" evidence="12">
    <location>
        <begin position="1039"/>
        <end position="1067"/>
    </location>
</feature>
<evidence type="ECO:0000313" key="14">
    <source>
        <dbReference type="Proteomes" id="UP000735302"/>
    </source>
</evidence>
<dbReference type="GO" id="GO:0000981">
    <property type="term" value="F:DNA-binding transcription factor activity, RNA polymerase II-specific"/>
    <property type="evidence" value="ECO:0007669"/>
    <property type="project" value="TreeGrafter"/>
</dbReference>
<feature type="domain" description="C2H2-type" evidence="12">
    <location>
        <begin position="1010"/>
        <end position="1038"/>
    </location>
</feature>
<evidence type="ECO:0000256" key="2">
    <source>
        <dbReference type="ARBA" id="ARBA00022723"/>
    </source>
</evidence>
<dbReference type="InterPro" id="IPR013087">
    <property type="entry name" value="Znf_C2H2_type"/>
</dbReference>
<comment type="subcellular location">
    <subcellularLocation>
        <location evidence="1">Nucleus</location>
    </subcellularLocation>
</comment>
<gene>
    <name evidence="13" type="ORF">PoB_005188600</name>
</gene>
<evidence type="ECO:0000256" key="7">
    <source>
        <dbReference type="ARBA" id="ARBA00023125"/>
    </source>
</evidence>
<evidence type="ECO:0000256" key="4">
    <source>
        <dbReference type="ARBA" id="ARBA00022771"/>
    </source>
</evidence>
<dbReference type="InterPro" id="IPR036236">
    <property type="entry name" value="Znf_C2H2_sf"/>
</dbReference>
<evidence type="ECO:0000259" key="12">
    <source>
        <dbReference type="PROSITE" id="PS50157"/>
    </source>
</evidence>
<keyword evidence="6" id="KW-0805">Transcription regulation</keyword>
<dbReference type="GO" id="GO:0005634">
    <property type="term" value="C:nucleus"/>
    <property type="evidence" value="ECO:0007669"/>
    <property type="project" value="UniProtKB-SubCell"/>
</dbReference>
<evidence type="ECO:0000256" key="11">
    <source>
        <dbReference type="SAM" id="MobiDB-lite"/>
    </source>
</evidence>
<evidence type="ECO:0000256" key="8">
    <source>
        <dbReference type="ARBA" id="ARBA00023163"/>
    </source>
</evidence>
<dbReference type="FunFam" id="3.30.160.60:FF:000446">
    <property type="entry name" value="Zinc finger protein"/>
    <property type="match status" value="2"/>
</dbReference>
<dbReference type="Pfam" id="PF00096">
    <property type="entry name" value="zf-C2H2"/>
    <property type="match status" value="3"/>
</dbReference>
<evidence type="ECO:0000256" key="6">
    <source>
        <dbReference type="ARBA" id="ARBA00023015"/>
    </source>
</evidence>
<feature type="compositionally biased region" description="Basic and acidic residues" evidence="11">
    <location>
        <begin position="307"/>
        <end position="322"/>
    </location>
</feature>
<evidence type="ECO:0000256" key="5">
    <source>
        <dbReference type="ARBA" id="ARBA00022833"/>
    </source>
</evidence>
<name>A0AAV4C1X9_9GAST</name>
<keyword evidence="8" id="KW-0804">Transcription</keyword>
<organism evidence="13 14">
    <name type="scientific">Plakobranchus ocellatus</name>
    <dbReference type="NCBI Taxonomy" id="259542"/>
    <lineage>
        <taxon>Eukaryota</taxon>
        <taxon>Metazoa</taxon>
        <taxon>Spiralia</taxon>
        <taxon>Lophotrochozoa</taxon>
        <taxon>Mollusca</taxon>
        <taxon>Gastropoda</taxon>
        <taxon>Heterobranchia</taxon>
        <taxon>Euthyneura</taxon>
        <taxon>Panpulmonata</taxon>
        <taxon>Sacoglossa</taxon>
        <taxon>Placobranchoidea</taxon>
        <taxon>Plakobranchidae</taxon>
        <taxon>Plakobranchus</taxon>
    </lineage>
</organism>
<evidence type="ECO:0000256" key="3">
    <source>
        <dbReference type="ARBA" id="ARBA00022737"/>
    </source>
</evidence>
<feature type="domain" description="C2H2-type" evidence="12">
    <location>
        <begin position="1125"/>
        <end position="1156"/>
    </location>
</feature>
<dbReference type="SUPFAM" id="SSF57667">
    <property type="entry name" value="beta-beta-alpha zinc fingers"/>
    <property type="match status" value="5"/>
</dbReference>
<keyword evidence="7" id="KW-0238">DNA-binding</keyword>
<keyword evidence="2" id="KW-0479">Metal-binding</keyword>
<feature type="region of interest" description="Disordered" evidence="11">
    <location>
        <begin position="457"/>
        <end position="482"/>
    </location>
</feature>
<keyword evidence="9" id="KW-0539">Nucleus</keyword>
<keyword evidence="3" id="KW-0677">Repeat</keyword>